<dbReference type="RefSeq" id="XP_013384932.1">
    <property type="nucleotide sequence ID" value="XM_013529478.1"/>
</dbReference>
<evidence type="ECO:0000313" key="3">
    <source>
        <dbReference type="RefSeq" id="XP_013384932.1"/>
    </source>
</evidence>
<comment type="similarity">
    <text evidence="1">Belongs to the PROTOR family.</text>
</comment>
<keyword evidence="2" id="KW-1185">Reference proteome</keyword>
<accession>A0A1S3HFV2</accession>
<sequence length="321" mass="36861">MNRNVSSSLGELYRRGSPGEFPPYFVPAMMTPPPRSPTRSSLPHEGFGSRNEYWNRVQSAIVTVFQQKRIDPLELPEILEIVRDLVKSDVGPFIYEFYRDQLLKKGMVILREKIKHYRDKELLYHLGELWNKFFREILPLIQAILQPIQTKELSIRQVTLLGFRDIVLLKTEFEACVGAGFEIPPAVTQMLLVLQRLRESLPPTENFFKVESLLAQIVDPYLGVRGYYEGGSEPIIPATVVPEVLLRSKSSGDILGEMRKSKPQMHRPLSMQHPASRVLSQHVRQQSASNIVIGPMLDTLEEYEPYRRHSLACYDREGSEV</sequence>
<organism evidence="2 3">
    <name type="scientific">Lingula anatina</name>
    <name type="common">Brachiopod</name>
    <name type="synonym">Lingula unguis</name>
    <dbReference type="NCBI Taxonomy" id="7574"/>
    <lineage>
        <taxon>Eukaryota</taxon>
        <taxon>Metazoa</taxon>
        <taxon>Spiralia</taxon>
        <taxon>Lophotrochozoa</taxon>
        <taxon>Brachiopoda</taxon>
        <taxon>Linguliformea</taxon>
        <taxon>Lingulata</taxon>
        <taxon>Lingulida</taxon>
        <taxon>Linguloidea</taxon>
        <taxon>Lingulidae</taxon>
        <taxon>Lingula</taxon>
    </lineage>
</organism>
<dbReference type="Proteomes" id="UP000085678">
    <property type="component" value="Unplaced"/>
</dbReference>
<dbReference type="Pfam" id="PF08539">
    <property type="entry name" value="HbrB"/>
    <property type="match status" value="1"/>
</dbReference>
<proteinExistence type="inferred from homology"/>
<dbReference type="GeneID" id="106154922"/>
<dbReference type="InParanoid" id="A0A1S3HFV2"/>
<dbReference type="InterPro" id="IPR016159">
    <property type="entry name" value="Cullin_repeat-like_dom_sf"/>
</dbReference>
<dbReference type="GO" id="GO:0031932">
    <property type="term" value="C:TORC2 complex"/>
    <property type="evidence" value="ECO:0007669"/>
    <property type="project" value="TreeGrafter"/>
</dbReference>
<evidence type="ECO:0000313" key="2">
    <source>
        <dbReference type="Proteomes" id="UP000085678"/>
    </source>
</evidence>
<dbReference type="InterPro" id="IPR013745">
    <property type="entry name" value="Bit61/PRR5"/>
</dbReference>
<dbReference type="AlphaFoldDB" id="A0A1S3HFV2"/>
<dbReference type="GO" id="GO:0038203">
    <property type="term" value="P:TORC2 signaling"/>
    <property type="evidence" value="ECO:0007669"/>
    <property type="project" value="TreeGrafter"/>
</dbReference>
<dbReference type="OrthoDB" id="2290221at2759"/>
<dbReference type="PANTHER" id="PTHR32428">
    <property type="entry name" value="TARGET OF RAPAMYCIN COMPLEX 2 SUBUNIT BIT61-RELATED"/>
    <property type="match status" value="1"/>
</dbReference>
<protein>
    <submittedName>
        <fullName evidence="3">Proline-rich protein 5</fullName>
    </submittedName>
</protein>
<dbReference type="PANTHER" id="PTHR32428:SF2">
    <property type="entry name" value="TARGET OF RAPAMYCIN COMPLEX 2 SUBUNIT BIT61-RELATED"/>
    <property type="match status" value="1"/>
</dbReference>
<name>A0A1S3HFV2_LINAN</name>
<reference evidence="3" key="1">
    <citation type="submission" date="2025-08" db="UniProtKB">
        <authorList>
            <consortium name="RefSeq"/>
        </authorList>
    </citation>
    <scope>IDENTIFICATION</scope>
    <source>
        <tissue evidence="3">Gonads</tissue>
    </source>
</reference>
<evidence type="ECO:0000256" key="1">
    <source>
        <dbReference type="ARBA" id="ARBA00010453"/>
    </source>
</evidence>
<dbReference type="SUPFAM" id="SSF74788">
    <property type="entry name" value="Cullin repeat-like"/>
    <property type="match status" value="1"/>
</dbReference>
<gene>
    <name evidence="3" type="primary">LOC106154922</name>
</gene>
<dbReference type="KEGG" id="lak:106154922"/>